<keyword evidence="4" id="KW-0560">Oxidoreductase</keyword>
<evidence type="ECO:0000256" key="5">
    <source>
        <dbReference type="ARBA" id="ARBA00036066"/>
    </source>
</evidence>
<feature type="non-terminal residue" evidence="10">
    <location>
        <position position="474"/>
    </location>
</feature>
<dbReference type="AlphaFoldDB" id="A0AAD9DRE6"/>
<evidence type="ECO:0000256" key="3">
    <source>
        <dbReference type="ARBA" id="ARBA00022827"/>
    </source>
</evidence>
<dbReference type="NCBIfam" id="NF008726">
    <property type="entry name" value="PRK11728.1"/>
    <property type="match status" value="1"/>
</dbReference>
<dbReference type="Gene3D" id="3.50.50.60">
    <property type="entry name" value="FAD/NAD(P)-binding domain"/>
    <property type="match status" value="1"/>
</dbReference>
<organism evidence="10 11">
    <name type="scientific">Electrophorus voltai</name>
    <dbReference type="NCBI Taxonomy" id="2609070"/>
    <lineage>
        <taxon>Eukaryota</taxon>
        <taxon>Metazoa</taxon>
        <taxon>Chordata</taxon>
        <taxon>Craniata</taxon>
        <taxon>Vertebrata</taxon>
        <taxon>Euteleostomi</taxon>
        <taxon>Actinopterygii</taxon>
        <taxon>Neopterygii</taxon>
        <taxon>Teleostei</taxon>
        <taxon>Ostariophysi</taxon>
        <taxon>Gymnotiformes</taxon>
        <taxon>Gymnotoidei</taxon>
        <taxon>Gymnotidae</taxon>
        <taxon>Electrophorus</taxon>
    </lineage>
</organism>
<evidence type="ECO:0000313" key="11">
    <source>
        <dbReference type="Proteomes" id="UP001239994"/>
    </source>
</evidence>
<reference evidence="10" key="1">
    <citation type="submission" date="2023-03" db="EMBL/GenBank/DDBJ databases">
        <title>Electrophorus voltai genome.</title>
        <authorList>
            <person name="Bian C."/>
        </authorList>
    </citation>
    <scope>NUCLEOTIDE SEQUENCE</scope>
    <source>
        <strain evidence="10">CB-2022</strain>
        <tissue evidence="10">Muscle</tissue>
    </source>
</reference>
<keyword evidence="3" id="KW-0274">FAD</keyword>
<accession>A0AAD9DRE6</accession>
<dbReference type="Pfam" id="PF01266">
    <property type="entry name" value="DAO"/>
    <property type="match status" value="1"/>
</dbReference>
<comment type="caution">
    <text evidence="10">The sequence shown here is derived from an EMBL/GenBank/DDBJ whole genome shotgun (WGS) entry which is preliminary data.</text>
</comment>
<dbReference type="EMBL" id="JAROKS010000020">
    <property type="protein sequence ID" value="KAK1791326.1"/>
    <property type="molecule type" value="Genomic_DNA"/>
</dbReference>
<dbReference type="SUPFAM" id="SSF51905">
    <property type="entry name" value="FAD/NAD(P)-binding domain"/>
    <property type="match status" value="1"/>
</dbReference>
<dbReference type="GO" id="GO:0047545">
    <property type="term" value="F:(S)-2-hydroxyglutarate dehydrogenase activity"/>
    <property type="evidence" value="ECO:0007669"/>
    <property type="project" value="UniProtKB-EC"/>
</dbReference>
<sequence length="474" mass="52361">VCASLFVKSPIFLRCITVRQQHVGYDIAVVGGGIVGLATARELVLRHPNLTFIVLEKEKELALHQSGHNSGVIHSGIYYTPGSLKARLCVRGASLAYAYCDSRAIPYRRCGKLIVALDREEVPRLKALYERGQKNNVKQISLIDARSIREREPYCRGIMALDSPYTGIVDWRLVALSYGKDFQQAGGAIITGFEATHIAMAAESPAGSSEGLKYPVAVRSSTGEEVRCRFVLTCGGLYSDRLAEISGCRAEPRIIPFRGDYLVLKPEKSYLIRGNIYPVPDPRFPFLGVHFTPRMDGSVWLGPNAVLAFKREGYRICDFNSNDFVDALSFRHALTSGTLIHSVNMKEMHLKHFALSLCVFVCTFCRGLHRLVMKNVTYGLGEMYRGMFISAQVKILQKYIPELGHNDVVRGPSGVRAQALDADGNLVDDFAFDGGVDELGRRVLHVRNAPSPAATSSLAIAEMIADELEARFTL</sequence>
<name>A0AAD9DRE6_9TELE</name>
<comment type="catalytic activity">
    <reaction evidence="5">
        <text>(S)-2-hydroxyglutarate + A = 2-oxoglutarate + AH2</text>
        <dbReference type="Rhea" id="RHEA:21252"/>
        <dbReference type="ChEBI" id="CHEBI:13193"/>
        <dbReference type="ChEBI" id="CHEBI:16782"/>
        <dbReference type="ChEBI" id="CHEBI:16810"/>
        <dbReference type="ChEBI" id="CHEBI:17499"/>
        <dbReference type="EC" id="1.1.99.2"/>
    </reaction>
</comment>
<evidence type="ECO:0000313" key="10">
    <source>
        <dbReference type="EMBL" id="KAK1791326.1"/>
    </source>
</evidence>
<feature type="domain" description="FAD dependent oxidoreductase" evidence="9">
    <location>
        <begin position="26"/>
        <end position="308"/>
    </location>
</feature>
<dbReference type="EC" id="1.1.99.2" evidence="7"/>
<dbReference type="InterPro" id="IPR036188">
    <property type="entry name" value="FAD/NAD-bd_sf"/>
</dbReference>
<evidence type="ECO:0000256" key="7">
    <source>
        <dbReference type="ARBA" id="ARBA00038878"/>
    </source>
</evidence>
<dbReference type="Proteomes" id="UP001239994">
    <property type="component" value="Unassembled WGS sequence"/>
</dbReference>
<dbReference type="PANTHER" id="PTHR43104">
    <property type="entry name" value="L-2-HYDROXYGLUTARATE DEHYDROGENASE, MITOCHONDRIAL"/>
    <property type="match status" value="1"/>
</dbReference>
<evidence type="ECO:0000256" key="8">
    <source>
        <dbReference type="ARBA" id="ARBA00041137"/>
    </source>
</evidence>
<proteinExistence type="inferred from homology"/>
<dbReference type="InterPro" id="IPR006076">
    <property type="entry name" value="FAD-dep_OxRdtase"/>
</dbReference>
<comment type="similarity">
    <text evidence="6">Belongs to the L2HGDH family.</text>
</comment>
<keyword evidence="2" id="KW-0285">Flavoprotein</keyword>
<evidence type="ECO:0000256" key="1">
    <source>
        <dbReference type="ARBA" id="ARBA00001974"/>
    </source>
</evidence>
<comment type="cofactor">
    <cofactor evidence="1">
        <name>FAD</name>
        <dbReference type="ChEBI" id="CHEBI:57692"/>
    </cofactor>
</comment>
<keyword evidence="11" id="KW-1185">Reference proteome</keyword>
<dbReference type="PANTHER" id="PTHR43104:SF2">
    <property type="entry name" value="L-2-HYDROXYGLUTARATE DEHYDROGENASE, MITOCHONDRIAL"/>
    <property type="match status" value="1"/>
</dbReference>
<protein>
    <recommendedName>
        <fullName evidence="8">L-2-hydroxyglutarate dehydrogenase, mitochondrial</fullName>
        <ecNumber evidence="7">1.1.99.2</ecNumber>
    </recommendedName>
</protein>
<evidence type="ECO:0000256" key="4">
    <source>
        <dbReference type="ARBA" id="ARBA00023002"/>
    </source>
</evidence>
<dbReference type="Gene3D" id="3.30.9.10">
    <property type="entry name" value="D-Amino Acid Oxidase, subunit A, domain 2"/>
    <property type="match status" value="1"/>
</dbReference>
<evidence type="ECO:0000256" key="6">
    <source>
        <dbReference type="ARBA" id="ARBA00037941"/>
    </source>
</evidence>
<evidence type="ECO:0000256" key="2">
    <source>
        <dbReference type="ARBA" id="ARBA00022630"/>
    </source>
</evidence>
<gene>
    <name evidence="10" type="ORF">P4O66_013341</name>
</gene>
<evidence type="ECO:0000259" key="9">
    <source>
        <dbReference type="Pfam" id="PF01266"/>
    </source>
</evidence>